<dbReference type="SMART" id="SM00387">
    <property type="entry name" value="HATPase_c"/>
    <property type="match status" value="1"/>
</dbReference>
<feature type="domain" description="Histidine kinase" evidence="15">
    <location>
        <begin position="397"/>
        <end position="602"/>
    </location>
</feature>
<dbReference type="SUPFAM" id="SSF47384">
    <property type="entry name" value="Homodimeric domain of signal transducing histidine kinase"/>
    <property type="match status" value="1"/>
</dbReference>
<keyword evidence="17" id="KW-1185">Reference proteome</keyword>
<evidence type="ECO:0000256" key="8">
    <source>
        <dbReference type="ARBA" id="ARBA00022741"/>
    </source>
</evidence>
<dbReference type="EMBL" id="FOXB01000019">
    <property type="protein sequence ID" value="SFP43670.1"/>
    <property type="molecule type" value="Genomic_DNA"/>
</dbReference>
<dbReference type="STRING" id="223786.SAMN05216234_11930"/>
<dbReference type="InterPro" id="IPR036890">
    <property type="entry name" value="HATPase_C_sf"/>
</dbReference>
<dbReference type="PROSITE" id="PS50109">
    <property type="entry name" value="HIS_KIN"/>
    <property type="match status" value="1"/>
</dbReference>
<proteinExistence type="predicted"/>
<evidence type="ECO:0000256" key="1">
    <source>
        <dbReference type="ARBA" id="ARBA00000085"/>
    </source>
</evidence>
<keyword evidence="6" id="KW-0808">Transferase</keyword>
<evidence type="ECO:0000256" key="10">
    <source>
        <dbReference type="ARBA" id="ARBA00022840"/>
    </source>
</evidence>
<dbReference type="Pfam" id="PF00512">
    <property type="entry name" value="HisKA"/>
    <property type="match status" value="1"/>
</dbReference>
<keyword evidence="13 14" id="KW-0472">Membrane</keyword>
<evidence type="ECO:0000256" key="12">
    <source>
        <dbReference type="ARBA" id="ARBA00023012"/>
    </source>
</evidence>
<evidence type="ECO:0000313" key="17">
    <source>
        <dbReference type="Proteomes" id="UP000199227"/>
    </source>
</evidence>
<dbReference type="SMART" id="SM00388">
    <property type="entry name" value="HisKA"/>
    <property type="match status" value="1"/>
</dbReference>
<dbReference type="Pfam" id="PF02518">
    <property type="entry name" value="HATPase_c"/>
    <property type="match status" value="1"/>
</dbReference>
<evidence type="ECO:0000256" key="4">
    <source>
        <dbReference type="ARBA" id="ARBA00022475"/>
    </source>
</evidence>
<protein>
    <recommendedName>
        <fullName evidence="3">histidine kinase</fullName>
        <ecNumber evidence="3">2.7.13.3</ecNumber>
    </recommendedName>
</protein>
<dbReference type="AlphaFoldDB" id="A0A1I5QCG9"/>
<evidence type="ECO:0000256" key="7">
    <source>
        <dbReference type="ARBA" id="ARBA00022692"/>
    </source>
</evidence>
<reference evidence="16 17" key="1">
    <citation type="submission" date="2016-10" db="EMBL/GenBank/DDBJ databases">
        <authorList>
            <person name="de Groot N.N."/>
        </authorList>
    </citation>
    <scope>NUCLEOTIDE SEQUENCE [LARGE SCALE GENOMIC DNA]</scope>
    <source>
        <strain evidence="16 17">EP1-55-1</strain>
    </source>
</reference>
<evidence type="ECO:0000256" key="14">
    <source>
        <dbReference type="SAM" id="Phobius"/>
    </source>
</evidence>
<sequence>MKLTHKIYLIQIILVLFLLGFLSFTYISYKNQYQKDIDKYVENEVQLYKKEVFSSINSANKKFEQKRKLFYQIHKAALKIFQKDMETPLLKVQQQLKDMFNLNGLNIQIYLIDKNYTIFKTTFPRDLGFNLSIAPDAKYYLDKTTQDGEIYVSKFASNDFIDKRYKLYTYSKLNDKTYLELGFIDNNLFYNGIEIISAESNSKNKIRLYFIAKNSNEYFYHEAAFSKNIENKQHFINEVKKIPIESNSNDPVINAILQKRTIKFQKENKVIVYTPIFKEDMSNIGGFIDLVLRVDVDISEQIEALNRFSNIFLLSISILLTFLFFVFLFIKRSFTDKIDVITKNIEKKRLIDDKSISSSNDELSIIAKKYNTLFDSLNKEIEINKELLNENKRFIADTVHQIRTPLTNIMMNSEMIQRTLKSDKVSNFVNQINASINMLTNSYEDLAYVISYDHIEYKPTKVSISNILKERIKFFSTISKVNYKEIEANIEEDIFITINQIELERLIDNNISNGIKYAFTNKPITINLTKKNNEVRLEFKTYGKPIANKDRLFEKNYRENESKRGLGLGLNMVKVICEKYKISYKVFYEDGQNIFIYIFNSL</sequence>
<keyword evidence="5" id="KW-0597">Phosphoprotein</keyword>
<dbReference type="Gene3D" id="1.10.287.130">
    <property type="match status" value="1"/>
</dbReference>
<keyword evidence="8" id="KW-0547">Nucleotide-binding</keyword>
<dbReference type="InterPro" id="IPR036097">
    <property type="entry name" value="HisK_dim/P_sf"/>
</dbReference>
<evidence type="ECO:0000256" key="9">
    <source>
        <dbReference type="ARBA" id="ARBA00022777"/>
    </source>
</evidence>
<dbReference type="PANTHER" id="PTHR45528">
    <property type="entry name" value="SENSOR HISTIDINE KINASE CPXA"/>
    <property type="match status" value="1"/>
</dbReference>
<keyword evidence="11 14" id="KW-1133">Transmembrane helix</keyword>
<evidence type="ECO:0000256" key="5">
    <source>
        <dbReference type="ARBA" id="ARBA00022553"/>
    </source>
</evidence>
<evidence type="ECO:0000256" key="2">
    <source>
        <dbReference type="ARBA" id="ARBA00004651"/>
    </source>
</evidence>
<comment type="catalytic activity">
    <reaction evidence="1">
        <text>ATP + protein L-histidine = ADP + protein N-phospho-L-histidine.</text>
        <dbReference type="EC" id="2.7.13.3"/>
    </reaction>
</comment>
<dbReference type="PANTHER" id="PTHR45528:SF1">
    <property type="entry name" value="SENSOR HISTIDINE KINASE CPXA"/>
    <property type="match status" value="1"/>
</dbReference>
<keyword evidence="9 16" id="KW-0418">Kinase</keyword>
<dbReference type="GO" id="GO:0000155">
    <property type="term" value="F:phosphorelay sensor kinase activity"/>
    <property type="evidence" value="ECO:0007669"/>
    <property type="project" value="InterPro"/>
</dbReference>
<keyword evidence="12" id="KW-0902">Two-component regulatory system</keyword>
<keyword evidence="10" id="KW-0067">ATP-binding</keyword>
<gene>
    <name evidence="16" type="ORF">SAMN05216234_11930</name>
</gene>
<evidence type="ECO:0000256" key="11">
    <source>
        <dbReference type="ARBA" id="ARBA00022989"/>
    </source>
</evidence>
<organism evidence="16 17">
    <name type="scientific">Hydrogenimonas thermophila</name>
    <dbReference type="NCBI Taxonomy" id="223786"/>
    <lineage>
        <taxon>Bacteria</taxon>
        <taxon>Pseudomonadati</taxon>
        <taxon>Campylobacterota</taxon>
        <taxon>Epsilonproteobacteria</taxon>
        <taxon>Campylobacterales</taxon>
        <taxon>Hydrogenimonadaceae</taxon>
        <taxon>Hydrogenimonas</taxon>
    </lineage>
</organism>
<feature type="transmembrane region" description="Helical" evidence="14">
    <location>
        <begin position="311"/>
        <end position="330"/>
    </location>
</feature>
<dbReference type="GO" id="GO:0005524">
    <property type="term" value="F:ATP binding"/>
    <property type="evidence" value="ECO:0007669"/>
    <property type="project" value="UniProtKB-KW"/>
</dbReference>
<keyword evidence="7 14" id="KW-0812">Transmembrane</keyword>
<dbReference type="InterPro" id="IPR005467">
    <property type="entry name" value="His_kinase_dom"/>
</dbReference>
<accession>A0A1I5QCG9</accession>
<dbReference type="GO" id="GO:0005886">
    <property type="term" value="C:plasma membrane"/>
    <property type="evidence" value="ECO:0007669"/>
    <property type="project" value="UniProtKB-SubCell"/>
</dbReference>
<dbReference type="RefSeq" id="WP_092912548.1">
    <property type="nucleotide sequence ID" value="NZ_CP136592.1"/>
</dbReference>
<evidence type="ECO:0000256" key="13">
    <source>
        <dbReference type="ARBA" id="ARBA00023136"/>
    </source>
</evidence>
<evidence type="ECO:0000256" key="3">
    <source>
        <dbReference type="ARBA" id="ARBA00012438"/>
    </source>
</evidence>
<evidence type="ECO:0000256" key="6">
    <source>
        <dbReference type="ARBA" id="ARBA00022679"/>
    </source>
</evidence>
<dbReference type="SUPFAM" id="SSF55874">
    <property type="entry name" value="ATPase domain of HSP90 chaperone/DNA topoisomerase II/histidine kinase"/>
    <property type="match status" value="1"/>
</dbReference>
<dbReference type="InterPro" id="IPR003594">
    <property type="entry name" value="HATPase_dom"/>
</dbReference>
<dbReference type="Proteomes" id="UP000199227">
    <property type="component" value="Unassembled WGS sequence"/>
</dbReference>
<comment type="subcellular location">
    <subcellularLocation>
        <location evidence="2">Cell membrane</location>
        <topology evidence="2">Multi-pass membrane protein</topology>
    </subcellularLocation>
</comment>
<name>A0A1I5QCG9_9BACT</name>
<dbReference type="CDD" id="cd00082">
    <property type="entry name" value="HisKA"/>
    <property type="match status" value="1"/>
</dbReference>
<feature type="transmembrane region" description="Helical" evidence="14">
    <location>
        <begin position="7"/>
        <end position="29"/>
    </location>
</feature>
<keyword evidence="4" id="KW-1003">Cell membrane</keyword>
<dbReference type="InterPro" id="IPR050398">
    <property type="entry name" value="HssS/ArlS-like"/>
</dbReference>
<dbReference type="EC" id="2.7.13.3" evidence="3"/>
<evidence type="ECO:0000259" key="15">
    <source>
        <dbReference type="PROSITE" id="PS50109"/>
    </source>
</evidence>
<dbReference type="Gene3D" id="3.30.565.10">
    <property type="entry name" value="Histidine kinase-like ATPase, C-terminal domain"/>
    <property type="match status" value="1"/>
</dbReference>
<evidence type="ECO:0000313" key="16">
    <source>
        <dbReference type="EMBL" id="SFP43670.1"/>
    </source>
</evidence>
<dbReference type="InterPro" id="IPR003661">
    <property type="entry name" value="HisK_dim/P_dom"/>
</dbReference>